<dbReference type="Pfam" id="PF07433">
    <property type="entry name" value="DUF1513"/>
    <property type="match status" value="1"/>
</dbReference>
<dbReference type="PROSITE" id="PS51318">
    <property type="entry name" value="TAT"/>
    <property type="match status" value="1"/>
</dbReference>
<dbReference type="SUPFAM" id="SSF50969">
    <property type="entry name" value="YVTN repeat-like/Quinoprotein amine dehydrogenase"/>
    <property type="match status" value="1"/>
</dbReference>
<protein>
    <submittedName>
        <fullName evidence="2">DUF1513 domain-containing protein</fullName>
    </submittedName>
</protein>
<dbReference type="InterPro" id="IPR015943">
    <property type="entry name" value="WD40/YVTN_repeat-like_dom_sf"/>
</dbReference>
<name>A0A4P7XM47_9ALTE</name>
<dbReference type="InterPro" id="IPR006311">
    <property type="entry name" value="TAT_signal"/>
</dbReference>
<dbReference type="KEGG" id="hmi:soil367_17330"/>
<dbReference type="AlphaFoldDB" id="A0A4P7XM47"/>
<organism evidence="2 3">
    <name type="scientific">Hydrocarboniclastica marina</name>
    <dbReference type="NCBI Taxonomy" id="2259620"/>
    <lineage>
        <taxon>Bacteria</taxon>
        <taxon>Pseudomonadati</taxon>
        <taxon>Pseudomonadota</taxon>
        <taxon>Gammaproteobacteria</taxon>
        <taxon>Alteromonadales</taxon>
        <taxon>Alteromonadaceae</taxon>
        <taxon>Hydrocarboniclastica</taxon>
    </lineage>
</organism>
<dbReference type="PIRSF" id="PIRSF028101">
    <property type="entry name" value="UCP028101"/>
    <property type="match status" value="1"/>
</dbReference>
<evidence type="ECO:0000256" key="1">
    <source>
        <dbReference type="SAM" id="MobiDB-lite"/>
    </source>
</evidence>
<evidence type="ECO:0000313" key="2">
    <source>
        <dbReference type="EMBL" id="QCF27542.1"/>
    </source>
</evidence>
<evidence type="ECO:0000313" key="3">
    <source>
        <dbReference type="Proteomes" id="UP000298049"/>
    </source>
</evidence>
<dbReference type="InterPro" id="IPR008311">
    <property type="entry name" value="UCP028101"/>
</dbReference>
<keyword evidence="3" id="KW-1185">Reference proteome</keyword>
<reference evidence="2 3" key="1">
    <citation type="submission" date="2018-07" db="EMBL/GenBank/DDBJ databases">
        <title>Marsedoiliclastica nanhaica gen. nov. sp. nov., a novel marine hydrocarbonoclastic bacterium isolated from an in-situ enriched hydrocarbon-degrading consortium in deep-sea sediment.</title>
        <authorList>
            <person name="Dong C."/>
            <person name="Ma T."/>
            <person name="Liu R."/>
            <person name="Shao Z."/>
        </authorList>
    </citation>
    <scope>NUCLEOTIDE SEQUENCE [LARGE SCALE GENOMIC DNA]</scope>
    <source>
        <strain evidence="3">soil36-7</strain>
    </source>
</reference>
<accession>A0A4P7XM47</accession>
<dbReference type="OrthoDB" id="5624218at2"/>
<feature type="region of interest" description="Disordered" evidence="1">
    <location>
        <begin position="1"/>
        <end position="22"/>
    </location>
</feature>
<gene>
    <name evidence="2" type="ORF">soil367_17330</name>
</gene>
<dbReference type="Proteomes" id="UP000298049">
    <property type="component" value="Chromosome"/>
</dbReference>
<proteinExistence type="predicted"/>
<dbReference type="EMBL" id="CP031093">
    <property type="protein sequence ID" value="QCF27542.1"/>
    <property type="molecule type" value="Genomic_DNA"/>
</dbReference>
<sequence length="382" mass="41097">MPVFNRTRNHVVNNPPSTTQPSRRQLLKAGVAGGIGATLLGCSLLPRKADHGPEHFTGAIGLPTGEYAVGAIDRQGRPLWQAPVGTRCHSGCNRPGAAQVLFFERRPGWSFYVFDQSSGARVQHVEAAPGEHFVGHGVFSPQGRWLYAAASRYDAGEGIIAVYDADNAYLRVDTFELGGIGPHQLTLHPDGETLVIGLGGILTHPDYDRIKLNLDTMDPALILMNRRSGQVIGRFHPSRHQQSARHVDVSPAGEVYVAYQYQGPLYQKPALLARLDRGELQEYRFDEDTQAALANYIASVIAHPENDLVAAASPVGGTAVIFEGRSGSLIARASIPDCAGVQALAGGDFLISTGQGKLVRLGASGVPQEIAQLPVYWDHHLV</sequence>
<dbReference type="Gene3D" id="2.130.10.10">
    <property type="entry name" value="YVTN repeat-like/Quinoprotein amine dehydrogenase"/>
    <property type="match status" value="1"/>
</dbReference>
<dbReference type="InterPro" id="IPR011044">
    <property type="entry name" value="Quino_amine_DH_bsu"/>
</dbReference>
<feature type="compositionally biased region" description="Polar residues" evidence="1">
    <location>
        <begin position="10"/>
        <end position="22"/>
    </location>
</feature>